<protein>
    <submittedName>
        <fullName evidence="1">Uncharacterized protein</fullName>
    </submittedName>
</protein>
<proteinExistence type="predicted"/>
<sequence length="75" mass="8477">MGILFSFLGRDFQIIEEGLGGRTTVFDDPLEPKPPRWHCSHRCFGIEEVFECPNKTKSFLFSSPLGLLSPGLTLY</sequence>
<reference evidence="2" key="1">
    <citation type="submission" date="2018-08" db="EMBL/GenBank/DDBJ databases">
        <authorList>
            <person name="Grouzdev D.S."/>
            <person name="Krutkina M.S."/>
        </authorList>
    </citation>
    <scope>NUCLEOTIDE SEQUENCE [LARGE SCALE GENOMIC DNA]</scope>
    <source>
        <strain evidence="2">4-11</strain>
    </source>
</reference>
<dbReference type="AlphaFoldDB" id="A0A372MK57"/>
<dbReference type="Gene3D" id="3.40.50.1110">
    <property type="entry name" value="SGNH hydrolase"/>
    <property type="match status" value="1"/>
</dbReference>
<dbReference type="InterPro" id="IPR036514">
    <property type="entry name" value="SGNH_hydro_sf"/>
</dbReference>
<reference evidence="1 2" key="2">
    <citation type="submission" date="2018-09" db="EMBL/GenBank/DDBJ databases">
        <title>Genome of Sphaerochaeta halotolerans strain 4-11.</title>
        <authorList>
            <person name="Nazina T.N."/>
            <person name="Sokolova D.S."/>
        </authorList>
    </citation>
    <scope>NUCLEOTIDE SEQUENCE [LARGE SCALE GENOMIC DNA]</scope>
    <source>
        <strain evidence="1 2">4-11</strain>
    </source>
</reference>
<accession>A0A372MK57</accession>
<gene>
    <name evidence="1" type="ORF">DYP60_00900</name>
</gene>
<dbReference type="Proteomes" id="UP000264002">
    <property type="component" value="Unassembled WGS sequence"/>
</dbReference>
<comment type="caution">
    <text evidence="1">The sequence shown here is derived from an EMBL/GenBank/DDBJ whole genome shotgun (WGS) entry which is preliminary data.</text>
</comment>
<keyword evidence="2" id="KW-1185">Reference proteome</keyword>
<dbReference type="RefSeq" id="WP_117328982.1">
    <property type="nucleotide sequence ID" value="NZ_QUWK01000001.1"/>
</dbReference>
<evidence type="ECO:0000313" key="1">
    <source>
        <dbReference type="EMBL" id="RFU96161.1"/>
    </source>
</evidence>
<dbReference type="GO" id="GO:0016788">
    <property type="term" value="F:hydrolase activity, acting on ester bonds"/>
    <property type="evidence" value="ECO:0007669"/>
    <property type="project" value="UniProtKB-ARBA"/>
</dbReference>
<name>A0A372MK57_9SPIR</name>
<dbReference type="EMBL" id="QUWK01000001">
    <property type="protein sequence ID" value="RFU96161.1"/>
    <property type="molecule type" value="Genomic_DNA"/>
</dbReference>
<evidence type="ECO:0000313" key="2">
    <source>
        <dbReference type="Proteomes" id="UP000264002"/>
    </source>
</evidence>
<organism evidence="1 2">
    <name type="scientific">Sphaerochaeta halotolerans</name>
    <dbReference type="NCBI Taxonomy" id="2293840"/>
    <lineage>
        <taxon>Bacteria</taxon>
        <taxon>Pseudomonadati</taxon>
        <taxon>Spirochaetota</taxon>
        <taxon>Spirochaetia</taxon>
        <taxon>Spirochaetales</taxon>
        <taxon>Sphaerochaetaceae</taxon>
        <taxon>Sphaerochaeta</taxon>
    </lineage>
</organism>